<dbReference type="PANTHER" id="PTHR48467:SF1">
    <property type="entry name" value="GLUTAMATE SYNTHASE 1 [NADH], CHLOROPLASTIC-LIKE"/>
    <property type="match status" value="1"/>
</dbReference>
<feature type="binding site" evidence="13">
    <location>
        <position position="238"/>
    </location>
    <ligand>
        <name>NADP(+)</name>
        <dbReference type="ChEBI" id="CHEBI:58349"/>
    </ligand>
</feature>
<keyword evidence="11" id="KW-0496">Mitochondrion</keyword>
<evidence type="ECO:0000256" key="2">
    <source>
        <dbReference type="ARBA" id="ARBA00004731"/>
    </source>
</evidence>
<dbReference type="Proteomes" id="UP000230233">
    <property type="component" value="Chromosome IV"/>
</dbReference>
<comment type="cofactor">
    <cofactor evidence="1 11 12">
        <name>FAD</name>
        <dbReference type="ChEBI" id="CHEBI:57692"/>
    </cofactor>
</comment>
<dbReference type="GO" id="GO:0016491">
    <property type="term" value="F:oxidoreductase activity"/>
    <property type="evidence" value="ECO:0007669"/>
    <property type="project" value="UniProtKB-KW"/>
</dbReference>
<evidence type="ECO:0000256" key="13">
    <source>
        <dbReference type="PIRSR" id="PIRSR000362-2"/>
    </source>
</evidence>
<dbReference type="InterPro" id="IPR036188">
    <property type="entry name" value="FAD/NAD-bd_sf"/>
</dbReference>
<evidence type="ECO:0000256" key="4">
    <source>
        <dbReference type="ARBA" id="ARBA00013219"/>
    </source>
</evidence>
<feature type="binding site" evidence="12">
    <location>
        <position position="112"/>
    </location>
    <ligand>
        <name>FAD</name>
        <dbReference type="ChEBI" id="CHEBI:57692"/>
    </ligand>
</feature>
<keyword evidence="14" id="KW-0175">Coiled coil</keyword>
<comment type="pathway">
    <text evidence="2">Steroid metabolism; cholesterol metabolism.</text>
</comment>
<accession>A0A2G5U6C9</accession>
<evidence type="ECO:0000256" key="9">
    <source>
        <dbReference type="ARBA" id="ARBA00023002"/>
    </source>
</evidence>
<dbReference type="GO" id="GO:0008203">
    <property type="term" value="P:cholesterol metabolic process"/>
    <property type="evidence" value="ECO:0007669"/>
    <property type="project" value="UniProtKB-UniPathway"/>
</dbReference>
<dbReference type="OrthoDB" id="333024at2759"/>
<protein>
    <recommendedName>
        <fullName evidence="5 11">NADPH:adrenodoxin oxidoreductase, mitochondrial</fullName>
        <ecNumber evidence="4 11">1.18.1.6</ecNumber>
    </recommendedName>
</protein>
<dbReference type="InterPro" id="IPR021163">
    <property type="entry name" value="Ferredox_Rdtase_adrenod"/>
</dbReference>
<evidence type="ECO:0000256" key="11">
    <source>
        <dbReference type="PIRNR" id="PIRNR000362"/>
    </source>
</evidence>
<keyword evidence="8 11" id="KW-0521">NADP</keyword>
<dbReference type="AlphaFoldDB" id="A0A2G5U6C9"/>
<feature type="binding site" evidence="13">
    <location>
        <position position="385"/>
    </location>
    <ligand>
        <name>NADP(+)</name>
        <dbReference type="ChEBI" id="CHEBI:58349"/>
    </ligand>
</feature>
<dbReference type="GO" id="GO:0005739">
    <property type="term" value="C:mitochondrion"/>
    <property type="evidence" value="ECO:0007669"/>
    <property type="project" value="UniProtKB-SubCell"/>
</dbReference>
<reference evidence="17" key="1">
    <citation type="submission" date="2017-10" db="EMBL/GenBank/DDBJ databases">
        <title>Rapid genome shrinkage in a self-fertile nematode reveals novel sperm competition proteins.</title>
        <authorList>
            <person name="Yin D."/>
            <person name="Schwarz E.M."/>
            <person name="Thomas C.G."/>
            <person name="Felde R.L."/>
            <person name="Korf I.F."/>
            <person name="Cutter A.D."/>
            <person name="Schartner C.M."/>
            <person name="Ralston E.J."/>
            <person name="Meyer B.J."/>
            <person name="Haag E.S."/>
        </authorList>
    </citation>
    <scope>NUCLEOTIDE SEQUENCE [LARGE SCALE GENOMIC DNA]</scope>
    <source>
        <strain evidence="17">JU1422</strain>
    </source>
</reference>
<dbReference type="Gene3D" id="3.40.50.720">
    <property type="entry name" value="NAD(P)-binding Rossmann-like Domain"/>
    <property type="match status" value="1"/>
</dbReference>
<keyword evidence="17" id="KW-1185">Reference proteome</keyword>
<evidence type="ECO:0000256" key="3">
    <source>
        <dbReference type="ARBA" id="ARBA00008312"/>
    </source>
</evidence>
<dbReference type="STRING" id="1611254.A0A2G5U6C9"/>
<feature type="binding site" evidence="12">
    <location>
        <position position="66"/>
    </location>
    <ligand>
        <name>FAD</name>
        <dbReference type="ChEBI" id="CHEBI:57692"/>
    </ligand>
</feature>
<comment type="subcellular location">
    <subcellularLocation>
        <location evidence="11">Mitochondrion</location>
    </subcellularLocation>
</comment>
<dbReference type="UniPathway" id="UPA00296"/>
<sequence>MAKHDKLILKMFAKVLMRRIGNIQFTYKTRKLSSKPRLAIVGSGPAGMFACNGLLRKSNFLVDVFEYSPVPFGLVRYGVAPDHQEVKNVINTFDAMFEKNRERLRLYCNVKIGQDITFDELTRGYDAVLLAYGSYKARKLGVPGCDSKNVISGSDFVGWYNGVPNAPTPDLSASNVVIVGNGNVALDCARVLSTASSGSLRISDIPDERLSVLEKTATKDIKILGRRGPENVSFTIKELREQFKIQEWDSKLEISETDLKNLIESLPKLERKKKRLTEVLVKNTGTTSGLRQCHFLFHRVPKEVVADSNGMVRELVVENTETSKTETFPCELLIYSIGYETLVLDGVPQNENKMIDMKDHCRVNMNAECPAHVYATGWCAHGPRGVIVDTQQQSSFVADQIASDFIHTRHSIAPGVDLVLNERKVPFISWDAWKMIDQQERDQGKLSGKIREKFTTFEKFLSKRLE</sequence>
<feature type="binding site" evidence="12">
    <location>
        <begin position="385"/>
        <end position="387"/>
    </location>
    <ligand>
        <name>FAD</name>
        <dbReference type="ChEBI" id="CHEBI:57692"/>
    </ligand>
</feature>
<evidence type="ECO:0000256" key="5">
    <source>
        <dbReference type="ARBA" id="ARBA00016287"/>
    </source>
</evidence>
<feature type="binding site" evidence="12">
    <location>
        <position position="46"/>
    </location>
    <ligand>
        <name>FAD</name>
        <dbReference type="ChEBI" id="CHEBI:57692"/>
    </ligand>
</feature>
<dbReference type="Pfam" id="PF07992">
    <property type="entry name" value="Pyr_redox_2"/>
    <property type="match status" value="1"/>
</dbReference>
<evidence type="ECO:0000256" key="1">
    <source>
        <dbReference type="ARBA" id="ARBA00001974"/>
    </source>
</evidence>
<dbReference type="EC" id="1.18.1.6" evidence="4 11"/>
<evidence type="ECO:0000256" key="14">
    <source>
        <dbReference type="SAM" id="Coils"/>
    </source>
</evidence>
<dbReference type="SUPFAM" id="SSF51971">
    <property type="entry name" value="Nucleotide-binding domain"/>
    <property type="match status" value="1"/>
</dbReference>
<evidence type="ECO:0000313" key="16">
    <source>
        <dbReference type="EMBL" id="PIC35067.1"/>
    </source>
</evidence>
<feature type="coiled-coil region" evidence="14">
    <location>
        <begin position="252"/>
        <end position="279"/>
    </location>
</feature>
<evidence type="ECO:0000256" key="7">
    <source>
        <dbReference type="ARBA" id="ARBA00022827"/>
    </source>
</evidence>
<dbReference type="PRINTS" id="PR00419">
    <property type="entry name" value="ADXRDTASE"/>
</dbReference>
<dbReference type="InterPro" id="IPR055275">
    <property type="entry name" value="Ferredox_Rdtase"/>
</dbReference>
<feature type="domain" description="FAD/NAD(P)-binding" evidence="15">
    <location>
        <begin position="37"/>
        <end position="385"/>
    </location>
</feature>
<evidence type="ECO:0000256" key="8">
    <source>
        <dbReference type="ARBA" id="ARBA00022857"/>
    </source>
</evidence>
<feature type="binding site" evidence="12">
    <location>
        <position position="74"/>
    </location>
    <ligand>
        <name>FAD</name>
        <dbReference type="ChEBI" id="CHEBI:57692"/>
    </ligand>
</feature>
<evidence type="ECO:0000256" key="6">
    <source>
        <dbReference type="ARBA" id="ARBA00022630"/>
    </source>
</evidence>
<dbReference type="EMBL" id="PDUG01000004">
    <property type="protein sequence ID" value="PIC35067.1"/>
    <property type="molecule type" value="Genomic_DNA"/>
</dbReference>
<keyword evidence="6 11" id="KW-0285">Flavoprotein</keyword>
<dbReference type="PIRSF" id="PIRSF000362">
    <property type="entry name" value="FNR"/>
    <property type="match status" value="1"/>
</dbReference>
<feature type="binding site" evidence="13">
    <location>
        <begin position="226"/>
        <end position="227"/>
    </location>
    <ligand>
        <name>NADP(+)</name>
        <dbReference type="ChEBI" id="CHEBI:58349"/>
    </ligand>
</feature>
<evidence type="ECO:0000313" key="17">
    <source>
        <dbReference type="Proteomes" id="UP000230233"/>
    </source>
</evidence>
<gene>
    <name evidence="16" type="primary">Cni-Y62E10A.6</name>
    <name evidence="16" type="synonym">Cnig_chr_IV.g14536</name>
    <name evidence="16" type="ORF">B9Z55_014536</name>
</gene>
<keyword evidence="7 11" id="KW-0274">FAD</keyword>
<evidence type="ECO:0000259" key="15">
    <source>
        <dbReference type="Pfam" id="PF07992"/>
    </source>
</evidence>
<dbReference type="Gene3D" id="3.50.50.60">
    <property type="entry name" value="FAD/NAD(P)-binding domain"/>
    <property type="match status" value="1"/>
</dbReference>
<evidence type="ECO:0000256" key="10">
    <source>
        <dbReference type="ARBA" id="ARBA00048933"/>
    </source>
</evidence>
<proteinExistence type="inferred from homology"/>
<organism evidence="16 17">
    <name type="scientific">Caenorhabditis nigoni</name>
    <dbReference type="NCBI Taxonomy" id="1611254"/>
    <lineage>
        <taxon>Eukaryota</taxon>
        <taxon>Metazoa</taxon>
        <taxon>Ecdysozoa</taxon>
        <taxon>Nematoda</taxon>
        <taxon>Chromadorea</taxon>
        <taxon>Rhabditida</taxon>
        <taxon>Rhabditina</taxon>
        <taxon>Rhabditomorpha</taxon>
        <taxon>Rhabditoidea</taxon>
        <taxon>Rhabditidae</taxon>
        <taxon>Peloderinae</taxon>
        <taxon>Caenorhabditis</taxon>
    </lineage>
</organism>
<dbReference type="PANTHER" id="PTHR48467">
    <property type="entry name" value="GLUTAMATE SYNTHASE 1 [NADH], CHLOROPLASTIC-LIKE"/>
    <property type="match status" value="1"/>
</dbReference>
<comment type="caution">
    <text evidence="16">The sequence shown here is derived from an EMBL/GenBank/DDBJ whole genome shotgun (WGS) entry which is preliminary data.</text>
</comment>
<comment type="catalytic activity">
    <reaction evidence="10 11">
        <text>2 reduced [adrenodoxin] + NADP(+) + H(+) = 2 oxidized [adrenodoxin] + NADPH</text>
        <dbReference type="Rhea" id="RHEA:42312"/>
        <dbReference type="Rhea" id="RHEA-COMP:9998"/>
        <dbReference type="Rhea" id="RHEA-COMP:9999"/>
        <dbReference type="ChEBI" id="CHEBI:15378"/>
        <dbReference type="ChEBI" id="CHEBI:33737"/>
        <dbReference type="ChEBI" id="CHEBI:33738"/>
        <dbReference type="ChEBI" id="CHEBI:57783"/>
        <dbReference type="ChEBI" id="CHEBI:58349"/>
        <dbReference type="EC" id="1.18.1.6"/>
    </reaction>
</comment>
<feature type="binding site" evidence="13">
    <location>
        <begin position="181"/>
        <end position="184"/>
    </location>
    <ligand>
        <name>NADP(+)</name>
        <dbReference type="ChEBI" id="CHEBI:58349"/>
    </ligand>
</feature>
<name>A0A2G5U6C9_9PELO</name>
<dbReference type="InterPro" id="IPR023753">
    <property type="entry name" value="FAD/NAD-binding_dom"/>
</dbReference>
<comment type="similarity">
    <text evidence="3 11">Belongs to the ferredoxin--NADP reductase type 1 family.</text>
</comment>
<feature type="binding site" evidence="12">
    <location>
        <position position="378"/>
    </location>
    <ligand>
        <name>FAD</name>
        <dbReference type="ChEBI" id="CHEBI:57692"/>
    </ligand>
</feature>
<keyword evidence="9 11" id="KW-0560">Oxidoreductase</keyword>
<evidence type="ECO:0000256" key="12">
    <source>
        <dbReference type="PIRSR" id="PIRSR000362-1"/>
    </source>
</evidence>